<evidence type="ECO:0000256" key="1">
    <source>
        <dbReference type="SAM" id="MobiDB-lite"/>
    </source>
</evidence>
<proteinExistence type="predicted"/>
<sequence>MHHMKHALVGFPYAFQIWACKVIPLLGMKYASRIDNVNDWEKYKDHEEAEAYTTAAVATMKGGNDGGSSKLPSFKELVMMFINFQEKTEANFNEIRNPRSESYNATMGNDMTMDFKSKLGKFETPGKDNKKEASMDDA</sequence>
<accession>A0A438KG74</accession>
<comment type="caution">
    <text evidence="2">The sequence shown here is derived from an EMBL/GenBank/DDBJ whole genome shotgun (WGS) entry which is preliminary data.</text>
</comment>
<dbReference type="EMBL" id="QGNW01000007">
    <property type="protein sequence ID" value="RVX20203.1"/>
    <property type="molecule type" value="Genomic_DNA"/>
</dbReference>
<reference evidence="2 3" key="1">
    <citation type="journal article" date="2018" name="PLoS Genet.">
        <title>Population sequencing reveals clonal diversity and ancestral inbreeding in the grapevine cultivar Chardonnay.</title>
        <authorList>
            <person name="Roach M.J."/>
            <person name="Johnson D.L."/>
            <person name="Bohlmann J."/>
            <person name="van Vuuren H.J."/>
            <person name="Jones S.J."/>
            <person name="Pretorius I.S."/>
            <person name="Schmidt S.A."/>
            <person name="Borneman A.R."/>
        </authorList>
    </citation>
    <scope>NUCLEOTIDE SEQUENCE [LARGE SCALE GENOMIC DNA]</scope>
    <source>
        <strain evidence="3">cv. Chardonnay</strain>
        <tissue evidence="2">Leaf</tissue>
    </source>
</reference>
<protein>
    <submittedName>
        <fullName evidence="2">Uncharacterized protein</fullName>
    </submittedName>
</protein>
<evidence type="ECO:0000313" key="3">
    <source>
        <dbReference type="Proteomes" id="UP000288805"/>
    </source>
</evidence>
<gene>
    <name evidence="2" type="ORF">CK203_004544</name>
</gene>
<name>A0A438KG74_VITVI</name>
<evidence type="ECO:0000313" key="2">
    <source>
        <dbReference type="EMBL" id="RVX20203.1"/>
    </source>
</evidence>
<feature type="region of interest" description="Disordered" evidence="1">
    <location>
        <begin position="118"/>
        <end position="138"/>
    </location>
</feature>
<dbReference type="AlphaFoldDB" id="A0A438KG74"/>
<organism evidence="2 3">
    <name type="scientific">Vitis vinifera</name>
    <name type="common">Grape</name>
    <dbReference type="NCBI Taxonomy" id="29760"/>
    <lineage>
        <taxon>Eukaryota</taxon>
        <taxon>Viridiplantae</taxon>
        <taxon>Streptophyta</taxon>
        <taxon>Embryophyta</taxon>
        <taxon>Tracheophyta</taxon>
        <taxon>Spermatophyta</taxon>
        <taxon>Magnoliopsida</taxon>
        <taxon>eudicotyledons</taxon>
        <taxon>Gunneridae</taxon>
        <taxon>Pentapetalae</taxon>
        <taxon>rosids</taxon>
        <taxon>Vitales</taxon>
        <taxon>Vitaceae</taxon>
        <taxon>Viteae</taxon>
        <taxon>Vitis</taxon>
    </lineage>
</organism>
<dbReference type="Proteomes" id="UP000288805">
    <property type="component" value="Unassembled WGS sequence"/>
</dbReference>